<dbReference type="SUPFAM" id="SSF57997">
    <property type="entry name" value="Tropomyosin"/>
    <property type="match status" value="1"/>
</dbReference>
<dbReference type="InterPro" id="IPR055734">
    <property type="entry name" value="DUF7310"/>
</dbReference>
<dbReference type="RefSeq" id="WP_220587684.1">
    <property type="nucleotide sequence ID" value="NZ_RKLQ01000001.1"/>
</dbReference>
<organism evidence="4 5">
    <name type="scientific">Haloarcula salinisoli</name>
    <dbReference type="NCBI Taxonomy" id="2487746"/>
    <lineage>
        <taxon>Archaea</taxon>
        <taxon>Methanobacteriati</taxon>
        <taxon>Methanobacteriota</taxon>
        <taxon>Stenosarchaea group</taxon>
        <taxon>Halobacteria</taxon>
        <taxon>Halobacteriales</taxon>
        <taxon>Haloarculaceae</taxon>
        <taxon>Haloarcula</taxon>
    </lineage>
</organism>
<reference evidence="4" key="1">
    <citation type="submission" date="2021-06" db="EMBL/GenBank/DDBJ databases">
        <title>Halomicroarcula sp. F24A a new haloarchaeum isolated from saline soil.</title>
        <authorList>
            <person name="Duran-Viseras A."/>
            <person name="Sanchez-Porro C."/>
            <person name="Ventosa A."/>
        </authorList>
    </citation>
    <scope>NUCLEOTIDE SEQUENCE</scope>
    <source>
        <strain evidence="4">F24A</strain>
    </source>
</reference>
<comment type="caution">
    <text evidence="4">The sequence shown here is derived from an EMBL/GenBank/DDBJ whole genome shotgun (WGS) entry which is preliminary data.</text>
</comment>
<evidence type="ECO:0000256" key="1">
    <source>
        <dbReference type="SAM" id="Coils"/>
    </source>
</evidence>
<feature type="domain" description="DUF7310" evidence="3">
    <location>
        <begin position="7"/>
        <end position="89"/>
    </location>
</feature>
<dbReference type="Pfam" id="PF23991">
    <property type="entry name" value="DUF7310"/>
    <property type="match status" value="1"/>
</dbReference>
<evidence type="ECO:0000256" key="2">
    <source>
        <dbReference type="SAM" id="MobiDB-lite"/>
    </source>
</evidence>
<keyword evidence="1" id="KW-0175">Coiled coil</keyword>
<accession>A0A8J8C8S9</accession>
<dbReference type="Proteomes" id="UP000783863">
    <property type="component" value="Unassembled WGS sequence"/>
</dbReference>
<gene>
    <name evidence="4" type="ORF">EGD98_07315</name>
</gene>
<sequence>MTDIDRIEQRLAAVERTVTDGDHELNDIADLTDLADDIERVEQRLDSIEERVAELEGVYDALDGYVSNVRSVNENVEQQAGAAYAAVDRLEERVDELEHAVDPDLAAQSPSSNADRGAESATIQTEAAGSRRTDLEQTVDDIVPEEESNDDDEDGLMSSLTGVLGDEESKNGSSEEPVTTTPAESGNLDNGESPTEDKSDDDGDGFLSSLFK</sequence>
<evidence type="ECO:0000259" key="3">
    <source>
        <dbReference type="Pfam" id="PF23991"/>
    </source>
</evidence>
<feature type="compositionally biased region" description="Acidic residues" evidence="2">
    <location>
        <begin position="137"/>
        <end position="155"/>
    </location>
</feature>
<keyword evidence="5" id="KW-1185">Reference proteome</keyword>
<protein>
    <recommendedName>
        <fullName evidence="3">DUF7310 domain-containing protein</fullName>
    </recommendedName>
</protein>
<name>A0A8J8C8S9_9EURY</name>
<dbReference type="AlphaFoldDB" id="A0A8J8C8S9"/>
<proteinExistence type="predicted"/>
<feature type="coiled-coil region" evidence="1">
    <location>
        <begin position="31"/>
        <end position="100"/>
    </location>
</feature>
<feature type="region of interest" description="Disordered" evidence="2">
    <location>
        <begin position="102"/>
        <end position="212"/>
    </location>
</feature>
<dbReference type="EMBL" id="RKLQ01000001">
    <property type="protein sequence ID" value="MBX0303479.1"/>
    <property type="molecule type" value="Genomic_DNA"/>
</dbReference>
<evidence type="ECO:0000313" key="4">
    <source>
        <dbReference type="EMBL" id="MBX0303479.1"/>
    </source>
</evidence>
<feature type="compositionally biased region" description="Polar residues" evidence="2">
    <location>
        <begin position="171"/>
        <end position="193"/>
    </location>
</feature>
<dbReference type="Gene3D" id="1.10.287.1490">
    <property type="match status" value="1"/>
</dbReference>
<evidence type="ECO:0000313" key="5">
    <source>
        <dbReference type="Proteomes" id="UP000783863"/>
    </source>
</evidence>